<dbReference type="AlphaFoldDB" id="A0A2P5E6X4"/>
<organism evidence="1 2">
    <name type="scientific">Trema orientale</name>
    <name type="common">Charcoal tree</name>
    <name type="synonym">Celtis orientalis</name>
    <dbReference type="NCBI Taxonomy" id="63057"/>
    <lineage>
        <taxon>Eukaryota</taxon>
        <taxon>Viridiplantae</taxon>
        <taxon>Streptophyta</taxon>
        <taxon>Embryophyta</taxon>
        <taxon>Tracheophyta</taxon>
        <taxon>Spermatophyta</taxon>
        <taxon>Magnoliopsida</taxon>
        <taxon>eudicotyledons</taxon>
        <taxon>Gunneridae</taxon>
        <taxon>Pentapetalae</taxon>
        <taxon>rosids</taxon>
        <taxon>fabids</taxon>
        <taxon>Rosales</taxon>
        <taxon>Cannabaceae</taxon>
        <taxon>Trema</taxon>
    </lineage>
</organism>
<evidence type="ECO:0000313" key="1">
    <source>
        <dbReference type="EMBL" id="PON81274.1"/>
    </source>
</evidence>
<protein>
    <recommendedName>
        <fullName evidence="3">Reverse transcriptase zinc-binding domain-containing protein</fullName>
    </recommendedName>
</protein>
<proteinExistence type="predicted"/>
<sequence length="223" mass="25009">MWILDIRLNPPFGLGFDLCVKIFVKNPSLIGDFLTDSGWSLPSAFTDLFSGIADVIKSVVILDGLDALYWLGSLDGRVTYSDAYASLSDSPVVCSWGKQNWSSFIPPSSSVLLWRILHDQLPTLWSALSSLFRTLVFLECSARDLWDRARLCSFSPQLRAFWKVGLVSVFWIIWRLRNLLRVKGRPRKAPIIVEVIWRPPLLSWVKVNTDGSAYGSPGPSGCS</sequence>
<name>A0A2P5E6X4_TREOI</name>
<dbReference type="Proteomes" id="UP000237000">
    <property type="component" value="Unassembled WGS sequence"/>
</dbReference>
<reference evidence="2" key="1">
    <citation type="submission" date="2016-06" db="EMBL/GenBank/DDBJ databases">
        <title>Parallel loss of symbiosis genes in relatives of nitrogen-fixing non-legume Parasponia.</title>
        <authorList>
            <person name="Van Velzen R."/>
            <person name="Holmer R."/>
            <person name="Bu F."/>
            <person name="Rutten L."/>
            <person name="Van Zeijl A."/>
            <person name="Liu W."/>
            <person name="Santuari L."/>
            <person name="Cao Q."/>
            <person name="Sharma T."/>
            <person name="Shen D."/>
            <person name="Roswanjaya Y."/>
            <person name="Wardhani T."/>
            <person name="Kalhor M.S."/>
            <person name="Jansen J."/>
            <person name="Van den Hoogen J."/>
            <person name="Gungor B."/>
            <person name="Hartog M."/>
            <person name="Hontelez J."/>
            <person name="Verver J."/>
            <person name="Yang W.-C."/>
            <person name="Schijlen E."/>
            <person name="Repin R."/>
            <person name="Schilthuizen M."/>
            <person name="Schranz E."/>
            <person name="Heidstra R."/>
            <person name="Miyata K."/>
            <person name="Fedorova E."/>
            <person name="Kohlen W."/>
            <person name="Bisseling T."/>
            <person name="Smit S."/>
            <person name="Geurts R."/>
        </authorList>
    </citation>
    <scope>NUCLEOTIDE SEQUENCE [LARGE SCALE GENOMIC DNA]</scope>
    <source>
        <strain evidence="2">cv. RG33-2</strain>
    </source>
</reference>
<dbReference type="InParanoid" id="A0A2P5E6X4"/>
<comment type="caution">
    <text evidence="1">The sequence shown here is derived from an EMBL/GenBank/DDBJ whole genome shotgun (WGS) entry which is preliminary data.</text>
</comment>
<keyword evidence="2" id="KW-1185">Reference proteome</keyword>
<accession>A0A2P5E6X4</accession>
<evidence type="ECO:0008006" key="3">
    <source>
        <dbReference type="Google" id="ProtNLM"/>
    </source>
</evidence>
<gene>
    <name evidence="1" type="ORF">TorRG33x02_229060</name>
</gene>
<feature type="non-terminal residue" evidence="1">
    <location>
        <position position="223"/>
    </location>
</feature>
<evidence type="ECO:0000313" key="2">
    <source>
        <dbReference type="Proteomes" id="UP000237000"/>
    </source>
</evidence>
<dbReference type="EMBL" id="JXTC01000220">
    <property type="protein sequence ID" value="PON81274.1"/>
    <property type="molecule type" value="Genomic_DNA"/>
</dbReference>
<dbReference type="OrthoDB" id="1434524at2759"/>